<comment type="cofactor">
    <cofactor evidence="9">
        <name>Zn(2+)</name>
        <dbReference type="ChEBI" id="CHEBI:29105"/>
    </cofactor>
    <text evidence="9">Binds 1 zinc ion per subunit.</text>
</comment>
<dbReference type="GO" id="GO:0008237">
    <property type="term" value="F:metallopeptidase activity"/>
    <property type="evidence" value="ECO:0007669"/>
    <property type="project" value="UniProtKB-KW"/>
</dbReference>
<evidence type="ECO:0000256" key="6">
    <source>
        <dbReference type="ARBA" id="ARBA00022801"/>
    </source>
</evidence>
<name>A0A7M5V319_9CNID</name>
<evidence type="ECO:0000256" key="8">
    <source>
        <dbReference type="ARBA" id="ARBA00023049"/>
    </source>
</evidence>
<dbReference type="PRINTS" id="PR00756">
    <property type="entry name" value="ALADIPTASE"/>
</dbReference>
<dbReference type="Gene3D" id="1.10.390.10">
    <property type="entry name" value="Neutral Protease Domain 2"/>
    <property type="match status" value="1"/>
</dbReference>
<dbReference type="Proteomes" id="UP000594262">
    <property type="component" value="Unplaced"/>
</dbReference>
<feature type="binding site" evidence="9">
    <location>
        <position position="79"/>
    </location>
    <ligand>
        <name>Zn(2+)</name>
        <dbReference type="ChEBI" id="CHEBI:29105"/>
        <note>catalytic</note>
    </ligand>
</feature>
<dbReference type="SUPFAM" id="SSF55486">
    <property type="entry name" value="Metalloproteases ('zincins'), catalytic domain"/>
    <property type="match status" value="1"/>
</dbReference>
<evidence type="ECO:0000313" key="13">
    <source>
        <dbReference type="Proteomes" id="UP000594262"/>
    </source>
</evidence>
<feature type="region of interest" description="Disordered" evidence="10">
    <location>
        <begin position="293"/>
        <end position="316"/>
    </location>
</feature>
<keyword evidence="8" id="KW-0482">Metalloprotease</keyword>
<evidence type="ECO:0000256" key="2">
    <source>
        <dbReference type="ARBA" id="ARBA00010136"/>
    </source>
</evidence>
<dbReference type="GO" id="GO:0008270">
    <property type="term" value="F:zinc ion binding"/>
    <property type="evidence" value="ECO:0007669"/>
    <property type="project" value="InterPro"/>
</dbReference>
<evidence type="ECO:0000256" key="4">
    <source>
        <dbReference type="ARBA" id="ARBA00022670"/>
    </source>
</evidence>
<evidence type="ECO:0000256" key="10">
    <source>
        <dbReference type="SAM" id="MobiDB-lite"/>
    </source>
</evidence>
<comment type="similarity">
    <text evidence="2">Belongs to the peptidase M1 family.</text>
</comment>
<evidence type="ECO:0000256" key="5">
    <source>
        <dbReference type="ARBA" id="ARBA00022723"/>
    </source>
</evidence>
<dbReference type="InterPro" id="IPR014782">
    <property type="entry name" value="Peptidase_M1_dom"/>
</dbReference>
<accession>A0A7M5V319</accession>
<dbReference type="InterPro" id="IPR027268">
    <property type="entry name" value="Peptidase_M4/M1_CTD_sf"/>
</dbReference>
<evidence type="ECO:0000256" key="7">
    <source>
        <dbReference type="ARBA" id="ARBA00022833"/>
    </source>
</evidence>
<dbReference type="AlphaFoldDB" id="A0A7M5V319"/>
<keyword evidence="13" id="KW-1185">Reference proteome</keyword>
<comment type="subcellular location">
    <subcellularLocation>
        <location evidence="1">Cytoplasm</location>
    </subcellularLocation>
</comment>
<dbReference type="InterPro" id="IPR001930">
    <property type="entry name" value="Peptidase_M1"/>
</dbReference>
<dbReference type="OrthoDB" id="79562at2759"/>
<evidence type="ECO:0000256" key="1">
    <source>
        <dbReference type="ARBA" id="ARBA00004496"/>
    </source>
</evidence>
<dbReference type="Gene3D" id="3.30.2010.30">
    <property type="match status" value="1"/>
</dbReference>
<evidence type="ECO:0000256" key="9">
    <source>
        <dbReference type="PIRSR" id="PIRSR634015-3"/>
    </source>
</evidence>
<keyword evidence="3" id="KW-0963">Cytoplasm</keyword>
<sequence length="340" mass="38084">MIQAGVDLLGPYQWGRYDILVLPPSFPYGGMENPCLTFATPTIVARDKSLVSVVAHEITHSWTGNLVTNINWEHFWLNEGFTRFVEGKIMQEIEKDSHGGDLQKGIEYKEFMAITQNHKQMIKMKLFTIMPLVLNIAYCIQPQFKNAQPYTPIDSTKLDQLPTMLNATNPGPYGFSSATILYHGNIQESVNNPVIEIKNGMTGTQIQIRVETKVNGASICVMDDVPQDGSENCGKGQIDVCYTPARDGMKFEYYCTESCDSDDVGFYYRIVKSPVGADDLWCTNLPQYDWPSNLQPTPRTLPPRGTTPPNLDQDSSSITNQAKYSVVLALASVICLFLWK</sequence>
<keyword evidence="6" id="KW-0378">Hydrolase</keyword>
<evidence type="ECO:0000313" key="12">
    <source>
        <dbReference type="EnsemblMetazoa" id="CLYHEMP006727.1"/>
    </source>
</evidence>
<keyword evidence="5 9" id="KW-0479">Metal-binding</keyword>
<dbReference type="FunFam" id="3.30.2010.30:FF:000001">
    <property type="entry name" value="Leukotriene A(4) hydrolase"/>
    <property type="match status" value="1"/>
</dbReference>
<dbReference type="Pfam" id="PF01433">
    <property type="entry name" value="Peptidase_M1"/>
    <property type="match status" value="1"/>
</dbReference>
<organism evidence="12 13">
    <name type="scientific">Clytia hemisphaerica</name>
    <dbReference type="NCBI Taxonomy" id="252671"/>
    <lineage>
        <taxon>Eukaryota</taxon>
        <taxon>Metazoa</taxon>
        <taxon>Cnidaria</taxon>
        <taxon>Hydrozoa</taxon>
        <taxon>Hydroidolina</taxon>
        <taxon>Leptothecata</taxon>
        <taxon>Obeliida</taxon>
        <taxon>Clytiidae</taxon>
        <taxon>Clytia</taxon>
    </lineage>
</organism>
<keyword evidence="4" id="KW-0645">Protease</keyword>
<dbReference type="PANTHER" id="PTHR45726:SF3">
    <property type="entry name" value="LEUKOTRIENE A-4 HYDROLASE"/>
    <property type="match status" value="1"/>
</dbReference>
<protein>
    <recommendedName>
        <fullName evidence="11">Peptidase M1 membrane alanine aminopeptidase domain-containing protein</fullName>
    </recommendedName>
</protein>
<dbReference type="InterPro" id="IPR034015">
    <property type="entry name" value="M1_LTA4H"/>
</dbReference>
<feature type="domain" description="Peptidase M1 membrane alanine aminopeptidase" evidence="11">
    <location>
        <begin position="11"/>
        <end position="121"/>
    </location>
</feature>
<feature type="compositionally biased region" description="Low complexity" evidence="10">
    <location>
        <begin position="296"/>
        <end position="309"/>
    </location>
</feature>
<dbReference type="EnsemblMetazoa" id="CLYHEMT006727.1">
    <property type="protein sequence ID" value="CLYHEMP006727.1"/>
    <property type="gene ID" value="CLYHEMG006727"/>
</dbReference>
<feature type="binding site" evidence="9">
    <location>
        <position position="56"/>
    </location>
    <ligand>
        <name>Zn(2+)</name>
        <dbReference type="ChEBI" id="CHEBI:29105"/>
        <note>catalytic</note>
    </ligand>
</feature>
<proteinExistence type="inferred from homology"/>
<keyword evidence="7 9" id="KW-0862">Zinc</keyword>
<evidence type="ECO:0000259" key="11">
    <source>
        <dbReference type="Pfam" id="PF01433"/>
    </source>
</evidence>
<evidence type="ECO:0000256" key="3">
    <source>
        <dbReference type="ARBA" id="ARBA00022490"/>
    </source>
</evidence>
<reference evidence="12" key="1">
    <citation type="submission" date="2021-01" db="UniProtKB">
        <authorList>
            <consortium name="EnsemblMetazoa"/>
        </authorList>
    </citation>
    <scope>IDENTIFICATION</scope>
</reference>
<dbReference type="GO" id="GO:0006508">
    <property type="term" value="P:proteolysis"/>
    <property type="evidence" value="ECO:0007669"/>
    <property type="project" value="UniProtKB-KW"/>
</dbReference>
<dbReference type="PANTHER" id="PTHR45726">
    <property type="entry name" value="LEUKOTRIENE A-4 HYDROLASE"/>
    <property type="match status" value="1"/>
</dbReference>
<feature type="binding site" evidence="9">
    <location>
        <position position="60"/>
    </location>
    <ligand>
        <name>Zn(2+)</name>
        <dbReference type="ChEBI" id="CHEBI:29105"/>
        <note>catalytic</note>
    </ligand>
</feature>
<dbReference type="GO" id="GO:0005829">
    <property type="term" value="C:cytosol"/>
    <property type="evidence" value="ECO:0007669"/>
    <property type="project" value="TreeGrafter"/>
</dbReference>